<dbReference type="Gene3D" id="1.10.101.10">
    <property type="entry name" value="PGBD-like superfamily/PGBD"/>
    <property type="match status" value="2"/>
</dbReference>
<dbReference type="InterPro" id="IPR036365">
    <property type="entry name" value="PGBD-like_sf"/>
</dbReference>
<proteinExistence type="predicted"/>
<evidence type="ECO:0000313" key="2">
    <source>
        <dbReference type="EMBL" id="NJC58675.1"/>
    </source>
</evidence>
<keyword evidence="3" id="KW-1185">Reference proteome</keyword>
<evidence type="ECO:0000259" key="1">
    <source>
        <dbReference type="Pfam" id="PF01471"/>
    </source>
</evidence>
<dbReference type="EMBL" id="JAATJN010000001">
    <property type="protein sequence ID" value="NJC58675.1"/>
    <property type="molecule type" value="Genomic_DNA"/>
</dbReference>
<dbReference type="InterPro" id="IPR002477">
    <property type="entry name" value="Peptidoglycan-bd-like"/>
</dbReference>
<dbReference type="AlphaFoldDB" id="A0A846S4I6"/>
<organism evidence="2 3">
    <name type="scientific">Brevibacterium marinum</name>
    <dbReference type="NCBI Taxonomy" id="418643"/>
    <lineage>
        <taxon>Bacteria</taxon>
        <taxon>Bacillati</taxon>
        <taxon>Actinomycetota</taxon>
        <taxon>Actinomycetes</taxon>
        <taxon>Micrococcales</taxon>
        <taxon>Brevibacteriaceae</taxon>
        <taxon>Brevibacterium</taxon>
    </lineage>
</organism>
<comment type="caution">
    <text evidence="2">The sequence shown here is derived from an EMBL/GenBank/DDBJ whole genome shotgun (WGS) entry which is preliminary data.</text>
</comment>
<accession>A0A846S4I6</accession>
<protein>
    <submittedName>
        <fullName evidence="2">Peptidoglycan hydrolase-like protein with peptidoglycan-binding domain</fullName>
    </submittedName>
</protein>
<dbReference type="GO" id="GO:0016787">
    <property type="term" value="F:hydrolase activity"/>
    <property type="evidence" value="ECO:0007669"/>
    <property type="project" value="UniProtKB-KW"/>
</dbReference>
<dbReference type="SUPFAM" id="SSF47090">
    <property type="entry name" value="PGBD-like"/>
    <property type="match status" value="2"/>
</dbReference>
<dbReference type="Proteomes" id="UP000576792">
    <property type="component" value="Unassembled WGS sequence"/>
</dbReference>
<feature type="domain" description="Peptidoglycan binding-like" evidence="1">
    <location>
        <begin position="14"/>
        <end position="70"/>
    </location>
</feature>
<reference evidence="2 3" key="1">
    <citation type="submission" date="2020-03" db="EMBL/GenBank/DDBJ databases">
        <title>Sequencing the genomes of 1000 actinobacteria strains.</title>
        <authorList>
            <person name="Klenk H.-P."/>
        </authorList>
    </citation>
    <scope>NUCLEOTIDE SEQUENCE [LARGE SCALE GENOMIC DNA]</scope>
    <source>
        <strain evidence="2 3">DSM 18964</strain>
    </source>
</reference>
<evidence type="ECO:0000313" key="3">
    <source>
        <dbReference type="Proteomes" id="UP000576792"/>
    </source>
</evidence>
<sequence>MSNPGQPTIQRGDQGEVVRRAQRGLRRVPDHSVAVDGIFGAVTEAGVKDVQDGAGLEVDGIVGDDTWEVLPNGGPMPLLKVGSTHKAVTDLQEVLKNGSVEGDWPSPGEPDGEFGPATEAAVEGFQKWGDADVDGVVGDETWSVEMHAASATLESAVGLKWAED</sequence>
<dbReference type="RefSeq" id="WP_167952575.1">
    <property type="nucleotide sequence ID" value="NZ_BAAAPQ010000020.1"/>
</dbReference>
<name>A0A846S4I6_9MICO</name>
<feature type="domain" description="Peptidoglycan binding-like" evidence="1">
    <location>
        <begin position="85"/>
        <end position="143"/>
    </location>
</feature>
<keyword evidence="2" id="KW-0378">Hydrolase</keyword>
<dbReference type="Pfam" id="PF01471">
    <property type="entry name" value="PG_binding_1"/>
    <property type="match status" value="2"/>
</dbReference>
<gene>
    <name evidence="2" type="ORF">BKA07_003710</name>
</gene>
<dbReference type="InterPro" id="IPR036366">
    <property type="entry name" value="PGBDSf"/>
</dbReference>